<dbReference type="InterPro" id="IPR013272">
    <property type="entry name" value="Vps72/YL1_C"/>
</dbReference>
<dbReference type="PANTHER" id="PTHR13275:SF4">
    <property type="entry name" value="VACUOLAR PROTEIN SORTING-ASSOCIATED PROTEIN 72 HOMOLOG"/>
    <property type="match status" value="1"/>
</dbReference>
<evidence type="ECO:0000313" key="5">
    <source>
        <dbReference type="Proteomes" id="UP000887226"/>
    </source>
</evidence>
<feature type="compositionally biased region" description="Basic and acidic residues" evidence="2">
    <location>
        <begin position="188"/>
        <end position="222"/>
    </location>
</feature>
<organism evidence="4 5">
    <name type="scientific">Calycina marina</name>
    <dbReference type="NCBI Taxonomy" id="1763456"/>
    <lineage>
        <taxon>Eukaryota</taxon>
        <taxon>Fungi</taxon>
        <taxon>Dikarya</taxon>
        <taxon>Ascomycota</taxon>
        <taxon>Pezizomycotina</taxon>
        <taxon>Leotiomycetes</taxon>
        <taxon>Helotiales</taxon>
        <taxon>Pezizellaceae</taxon>
        <taxon>Calycina</taxon>
    </lineage>
</organism>
<name>A0A9P8CHU3_9HELO</name>
<comment type="caution">
    <text evidence="4">The sequence shown here is derived from an EMBL/GenBank/DDBJ whole genome shotgun (WGS) entry which is preliminary data.</text>
</comment>
<dbReference type="Pfam" id="PF08265">
    <property type="entry name" value="YL1_C"/>
    <property type="match status" value="1"/>
</dbReference>
<evidence type="ECO:0000256" key="1">
    <source>
        <dbReference type="ARBA" id="ARBA00006832"/>
    </source>
</evidence>
<feature type="compositionally biased region" description="Basic and acidic residues" evidence="2">
    <location>
        <begin position="231"/>
        <end position="256"/>
    </location>
</feature>
<dbReference type="EMBL" id="MU253777">
    <property type="protein sequence ID" value="KAG9247257.1"/>
    <property type="molecule type" value="Genomic_DNA"/>
</dbReference>
<feature type="compositionally biased region" description="Acidic residues" evidence="2">
    <location>
        <begin position="62"/>
        <end position="112"/>
    </location>
</feature>
<dbReference type="InterPro" id="IPR046757">
    <property type="entry name" value="YL1_N"/>
</dbReference>
<accession>A0A9P8CHU3</accession>
<proteinExistence type="inferred from homology"/>
<evidence type="ECO:0000259" key="3">
    <source>
        <dbReference type="SMART" id="SM00993"/>
    </source>
</evidence>
<feature type="domain" description="Vps72/YL1 C-terminal" evidence="3">
    <location>
        <begin position="565"/>
        <end position="594"/>
    </location>
</feature>
<dbReference type="AlphaFoldDB" id="A0A9P8CHU3"/>
<dbReference type="GO" id="GO:0005634">
    <property type="term" value="C:nucleus"/>
    <property type="evidence" value="ECO:0007669"/>
    <property type="project" value="TreeGrafter"/>
</dbReference>
<gene>
    <name evidence="4" type="ORF">BJ878DRAFT_204908</name>
</gene>
<feature type="compositionally biased region" description="Basic and acidic residues" evidence="2">
    <location>
        <begin position="113"/>
        <end position="123"/>
    </location>
</feature>
<dbReference type="PANTHER" id="PTHR13275">
    <property type="entry name" value="YL-1 PROTEIN TRANSCRIPTION FACTOR-LIKE 1"/>
    <property type="match status" value="1"/>
</dbReference>
<comment type="similarity">
    <text evidence="1">Belongs to the VPS72/YL1 family.</text>
</comment>
<feature type="compositionally biased region" description="Polar residues" evidence="2">
    <location>
        <begin position="404"/>
        <end position="431"/>
    </location>
</feature>
<keyword evidence="5" id="KW-1185">Reference proteome</keyword>
<evidence type="ECO:0000313" key="4">
    <source>
        <dbReference type="EMBL" id="KAG9247257.1"/>
    </source>
</evidence>
<dbReference type="Proteomes" id="UP000887226">
    <property type="component" value="Unassembled WGS sequence"/>
</dbReference>
<feature type="region of interest" description="Disordered" evidence="2">
    <location>
        <begin position="396"/>
        <end position="431"/>
    </location>
</feature>
<evidence type="ECO:0000256" key="2">
    <source>
        <dbReference type="SAM" id="MobiDB-lite"/>
    </source>
</evidence>
<dbReference type="SMART" id="SM00993">
    <property type="entry name" value="YL1_C"/>
    <property type="match status" value="1"/>
</dbReference>
<dbReference type="OrthoDB" id="3942062at2759"/>
<sequence length="658" mass="71849">MTDDKEENVAMPVENTSDGESGSGNGSGSGSESEEETVELLINTREKRSTAGNRLASLLQQEDPDDELELLFAEADDDAGFEDVEADSDVQMDSSDDDEDEGPAAGADDLEGEKELQKKERAEKLKKRKANDGLPKAFRKKIKIDPTATSSTLHAPATRPKKKSERASWLPTPEDAPTRMSARKATRQSKEQLHAQMVDREIKRVKQLENMERAAARKKAAEKPPMTQADRLAEAGRVERRNAKSLSRWEESEQQREEEQAVKLAALSNRHLSGPVITWWSGKAEWVGGNLRKVGKVLELEDPVERKNRKRKAAELEAESTAKARISAAATPIDGDVVMMDTPTVTDTPSILPSPAEDKSPTAGSTPTTETPAPIPPDLKSIQALDLKATSILAHPIQPPPPLTSFSQPSPVANRTTSLAPPASYSQPQHQISIPTPRAAPQIKPTHPPFILAPPQAWPGQPQYKPPPPPPNMRFDGSSPLPPFGPGPALLPRLMSSQHHLNQQAPPQLLPLPIPAGPPSIEHATRNCLILSNFDEDSIKDHNVQMQIVFGRKFIKAAKKKRDHELCVITSFPAKFRDPATGLPYCNAFAYREIQKLKRGEYKWSKLVGAYVGSAGFAARGVPARFANPKAERPVVPPAMAPVPQSVNMDGVVIKNDT</sequence>
<reference evidence="4" key="1">
    <citation type="journal article" date="2021" name="IMA Fungus">
        <title>Genomic characterization of three marine fungi, including Emericellopsis atlantica sp. nov. with signatures of a generalist lifestyle and marine biomass degradation.</title>
        <authorList>
            <person name="Hagestad O.C."/>
            <person name="Hou L."/>
            <person name="Andersen J.H."/>
            <person name="Hansen E.H."/>
            <person name="Altermark B."/>
            <person name="Li C."/>
            <person name="Kuhnert E."/>
            <person name="Cox R.J."/>
            <person name="Crous P.W."/>
            <person name="Spatafora J.W."/>
            <person name="Lail K."/>
            <person name="Amirebrahimi M."/>
            <person name="Lipzen A."/>
            <person name="Pangilinan J."/>
            <person name="Andreopoulos W."/>
            <person name="Hayes R.D."/>
            <person name="Ng V."/>
            <person name="Grigoriev I.V."/>
            <person name="Jackson S.A."/>
            <person name="Sutton T.D.S."/>
            <person name="Dobson A.D.W."/>
            <person name="Rama T."/>
        </authorList>
    </citation>
    <scope>NUCLEOTIDE SEQUENCE</scope>
    <source>
        <strain evidence="4">TRa3180A</strain>
    </source>
</reference>
<feature type="region of interest" description="Disordered" evidence="2">
    <location>
        <begin position="345"/>
        <end position="377"/>
    </location>
</feature>
<protein>
    <submittedName>
        <fullName evidence="4">YL1 nuclear protein-domain-containing protein</fullName>
    </submittedName>
</protein>
<dbReference type="Pfam" id="PF05764">
    <property type="entry name" value="YL1"/>
    <property type="match status" value="1"/>
</dbReference>
<feature type="region of interest" description="Disordered" evidence="2">
    <location>
        <begin position="1"/>
        <end position="256"/>
    </location>
</feature>